<keyword evidence="2" id="KW-1185">Reference proteome</keyword>
<dbReference type="EMBL" id="VVIM01000011">
    <property type="protein sequence ID" value="KAB0791225.1"/>
    <property type="molecule type" value="Genomic_DNA"/>
</dbReference>
<protein>
    <submittedName>
        <fullName evidence="1">Uncharacterized protein</fullName>
    </submittedName>
</protein>
<dbReference type="AlphaFoldDB" id="A0A5N4A1M8"/>
<gene>
    <name evidence="1" type="ORF">PPYR_03025</name>
</gene>
<evidence type="ECO:0000313" key="2">
    <source>
        <dbReference type="Proteomes" id="UP000327044"/>
    </source>
</evidence>
<proteinExistence type="predicted"/>
<organism evidence="1 2">
    <name type="scientific">Photinus pyralis</name>
    <name type="common">Common eastern firefly</name>
    <name type="synonym">Lampyris pyralis</name>
    <dbReference type="NCBI Taxonomy" id="7054"/>
    <lineage>
        <taxon>Eukaryota</taxon>
        <taxon>Metazoa</taxon>
        <taxon>Ecdysozoa</taxon>
        <taxon>Arthropoda</taxon>
        <taxon>Hexapoda</taxon>
        <taxon>Insecta</taxon>
        <taxon>Pterygota</taxon>
        <taxon>Neoptera</taxon>
        <taxon>Endopterygota</taxon>
        <taxon>Coleoptera</taxon>
        <taxon>Polyphaga</taxon>
        <taxon>Elateriformia</taxon>
        <taxon>Elateroidea</taxon>
        <taxon>Lampyridae</taxon>
        <taxon>Lampyrinae</taxon>
        <taxon>Photinus</taxon>
    </lineage>
</organism>
<name>A0A5N4A1M8_PHOPY</name>
<dbReference type="InParanoid" id="A0A5N4A1M8"/>
<comment type="caution">
    <text evidence="1">The sequence shown here is derived from an EMBL/GenBank/DDBJ whole genome shotgun (WGS) entry which is preliminary data.</text>
</comment>
<reference evidence="1 2" key="1">
    <citation type="journal article" date="2018" name="Elife">
        <title>Firefly genomes illuminate parallel origins of bioluminescence in beetles.</title>
        <authorList>
            <person name="Fallon T.R."/>
            <person name="Lower S.E."/>
            <person name="Chang C.H."/>
            <person name="Bessho-Uehara M."/>
            <person name="Martin G.J."/>
            <person name="Bewick A.J."/>
            <person name="Behringer M."/>
            <person name="Debat H.J."/>
            <person name="Wong I."/>
            <person name="Day J.C."/>
            <person name="Suvorov A."/>
            <person name="Silva C.J."/>
            <person name="Stanger-Hall K.F."/>
            <person name="Hall D.W."/>
            <person name="Schmitz R.J."/>
            <person name="Nelson D.R."/>
            <person name="Lewis S.M."/>
            <person name="Shigenobu S."/>
            <person name="Bybee S.M."/>
            <person name="Larracuente A.M."/>
            <person name="Oba Y."/>
            <person name="Weng J.K."/>
        </authorList>
    </citation>
    <scope>NUCLEOTIDE SEQUENCE [LARGE SCALE GENOMIC DNA]</scope>
    <source>
        <strain evidence="1">1611_PpyrPB1</strain>
        <tissue evidence="1">Whole body</tissue>
    </source>
</reference>
<accession>A0A5N4A1M8</accession>
<dbReference type="Proteomes" id="UP000327044">
    <property type="component" value="Unassembled WGS sequence"/>
</dbReference>
<sequence>MLFEQRLNLLKNLKTLWANDTAVLLTPIDVRDENDRQFIVESNDEVVFENENFSEFCNEVVIQDLNILGDVNLSSLGHTEVIEEVNMEESNKENEVPVTADINVRDCNNQSQQTVQVNDINLSTIKMPVAIKKRGRPKGQDLTVIGLPKRRKRKPLSFSKKSYQEKQDLILNFFVQNGDIVKDIKNGKILEDLDLKSFP</sequence>
<evidence type="ECO:0000313" key="1">
    <source>
        <dbReference type="EMBL" id="KAB0791225.1"/>
    </source>
</evidence>